<evidence type="ECO:0000256" key="2">
    <source>
        <dbReference type="ARBA" id="ARBA00022722"/>
    </source>
</evidence>
<dbReference type="RefSeq" id="WP_130413055.1">
    <property type="nucleotide sequence ID" value="NZ_SHKX01000012.1"/>
</dbReference>
<feature type="site" description="Important for substrate binding and specificity" evidence="5">
    <location>
        <position position="26"/>
    </location>
</feature>
<evidence type="ECO:0000256" key="1">
    <source>
        <dbReference type="ARBA" id="ARBA00022694"/>
    </source>
</evidence>
<keyword evidence="1 5" id="KW-0819">tRNA processing</keyword>
<evidence type="ECO:0000313" key="7">
    <source>
        <dbReference type="EMBL" id="RZU45066.1"/>
    </source>
</evidence>
<dbReference type="GO" id="GO:0045004">
    <property type="term" value="P:DNA replication proofreading"/>
    <property type="evidence" value="ECO:0007669"/>
    <property type="project" value="TreeGrafter"/>
</dbReference>
<comment type="function">
    <text evidence="5">Trims short 3' overhangs of a variety of RNA species, leaving a one or two nucleotide 3' overhang. Responsible for the end-turnover of tRNA: specifically removes the terminal AMP residue from uncharged tRNA (tRNA-C-C-A). Also appears to be involved in tRNA biosynthesis.</text>
</comment>
<evidence type="ECO:0000313" key="8">
    <source>
        <dbReference type="Proteomes" id="UP000292423"/>
    </source>
</evidence>
<sequence length="203" mass="22183">MSDIHPLSQRFRGFMPVVVDVETGGFHAATDALLEIAFVPLTLDKNGQLHALPSLHAHIEPFAGAVLNPAALAFTGIDPFNPLRGAEPEGEALKRIFAELKKLQRNHHCKRCILVGHNAHFDLGFLQAAVDRQNLKNSSPFHPFSVFDTVTLAGMAYGQTVLAKACESAEIDFSNEDAHSALYDAEKTADLFCRIVNRWPVGA</sequence>
<accession>A0A4V2G5J0</accession>
<dbReference type="EMBL" id="SHKX01000012">
    <property type="protein sequence ID" value="RZU45066.1"/>
    <property type="molecule type" value="Genomic_DNA"/>
</dbReference>
<dbReference type="InterPro" id="IPR036397">
    <property type="entry name" value="RNaseH_sf"/>
</dbReference>
<dbReference type="NCBIfam" id="TIGR01298">
    <property type="entry name" value="RNaseT"/>
    <property type="match status" value="1"/>
</dbReference>
<feature type="domain" description="Exonuclease" evidence="6">
    <location>
        <begin position="15"/>
        <end position="201"/>
    </location>
</feature>
<keyword evidence="5" id="KW-0479">Metal-binding</keyword>
<feature type="binding site" evidence="5">
    <location>
        <position position="179"/>
    </location>
    <ligand>
        <name>Mg(2+)</name>
        <dbReference type="ChEBI" id="CHEBI:18420"/>
        <label>2</label>
        <note>catalytic</note>
    </ligand>
</feature>
<comment type="subunit">
    <text evidence="5">Homodimer.</text>
</comment>
<dbReference type="HAMAP" id="MF_00157">
    <property type="entry name" value="RNase_T"/>
    <property type="match status" value="1"/>
</dbReference>
<keyword evidence="5" id="KW-0460">Magnesium</keyword>
<dbReference type="SMART" id="SM00479">
    <property type="entry name" value="EXOIII"/>
    <property type="match status" value="1"/>
</dbReference>
<dbReference type="GO" id="GO:0005829">
    <property type="term" value="C:cytosol"/>
    <property type="evidence" value="ECO:0007669"/>
    <property type="project" value="TreeGrafter"/>
</dbReference>
<protein>
    <recommendedName>
        <fullName evidence="5">Ribonuclease T</fullName>
        <ecNumber evidence="5">3.1.13.-</ecNumber>
    </recommendedName>
    <alternativeName>
        <fullName evidence="5">Exoribonuclease T</fullName>
        <shortName evidence="5">RNase T</shortName>
    </alternativeName>
</protein>
<proteinExistence type="inferred from homology"/>
<comment type="similarity">
    <text evidence="5">Belongs to the RNase T family.</text>
</comment>
<dbReference type="GO" id="GO:0008408">
    <property type="term" value="F:3'-5' exonuclease activity"/>
    <property type="evidence" value="ECO:0007669"/>
    <property type="project" value="TreeGrafter"/>
</dbReference>
<dbReference type="GO" id="GO:0000287">
    <property type="term" value="F:magnesium ion binding"/>
    <property type="evidence" value="ECO:0007669"/>
    <property type="project" value="UniProtKB-UniRule"/>
</dbReference>
<organism evidence="7 8">
    <name type="scientific">Fluviicoccus keumensis</name>
    <dbReference type="NCBI Taxonomy" id="1435465"/>
    <lineage>
        <taxon>Bacteria</taxon>
        <taxon>Pseudomonadati</taxon>
        <taxon>Pseudomonadota</taxon>
        <taxon>Gammaproteobacteria</taxon>
        <taxon>Moraxellales</taxon>
        <taxon>Moraxellaceae</taxon>
        <taxon>Fluviicoccus</taxon>
    </lineage>
</organism>
<keyword evidence="4 5" id="KW-0269">Exonuclease</keyword>
<dbReference type="Pfam" id="PF00929">
    <property type="entry name" value="RNase_T"/>
    <property type="match status" value="1"/>
</dbReference>
<dbReference type="PANTHER" id="PTHR30231">
    <property type="entry name" value="DNA POLYMERASE III SUBUNIT EPSILON"/>
    <property type="match status" value="1"/>
</dbReference>
<evidence type="ECO:0000259" key="6">
    <source>
        <dbReference type="SMART" id="SM00479"/>
    </source>
</evidence>
<dbReference type="PANTHER" id="PTHR30231:SF2">
    <property type="entry name" value="RIBONUCLEASE T"/>
    <property type="match status" value="1"/>
</dbReference>
<dbReference type="SUPFAM" id="SSF53098">
    <property type="entry name" value="Ribonuclease H-like"/>
    <property type="match status" value="1"/>
</dbReference>
<feature type="site" description="Important for substrate binding and specificity" evidence="5">
    <location>
        <position position="74"/>
    </location>
</feature>
<reference evidence="7 8" key="1">
    <citation type="submission" date="2019-02" db="EMBL/GenBank/DDBJ databases">
        <title>Genomic Encyclopedia of Type Strains, Phase IV (KMG-IV): sequencing the most valuable type-strain genomes for metagenomic binning, comparative biology and taxonomic classification.</title>
        <authorList>
            <person name="Goeker M."/>
        </authorList>
    </citation>
    <scope>NUCLEOTIDE SEQUENCE [LARGE SCALE GENOMIC DNA]</scope>
    <source>
        <strain evidence="7 8">DSM 105135</strain>
    </source>
</reference>
<feature type="binding site" evidence="5">
    <location>
        <position position="20"/>
    </location>
    <ligand>
        <name>Mg(2+)</name>
        <dbReference type="ChEBI" id="CHEBI:18420"/>
        <label>2</label>
        <note>catalytic</note>
    </ligand>
</feature>
<dbReference type="Proteomes" id="UP000292423">
    <property type="component" value="Unassembled WGS sequence"/>
</dbReference>
<keyword evidence="8" id="KW-1185">Reference proteome</keyword>
<dbReference type="Gene3D" id="3.30.420.10">
    <property type="entry name" value="Ribonuclease H-like superfamily/Ribonuclease H"/>
    <property type="match status" value="1"/>
</dbReference>
<feature type="site" description="Important for substrate binding and specificity" evidence="5">
    <location>
        <position position="121"/>
    </location>
</feature>
<keyword evidence="3 5" id="KW-0378">Hydrolase</keyword>
<dbReference type="OrthoDB" id="9778264at2"/>
<name>A0A4V2G5J0_9GAMM</name>
<comment type="caution">
    <text evidence="7">The sequence shown here is derived from an EMBL/GenBank/DDBJ whole genome shotgun (WGS) entry which is preliminary data.</text>
</comment>
<feature type="active site" description="Proton donor/acceptor" evidence="5">
    <location>
        <position position="179"/>
    </location>
</feature>
<gene>
    <name evidence="5" type="primary">rnt</name>
    <name evidence="7" type="ORF">EV700_1878</name>
</gene>
<feature type="site" description="Important for substrate binding and specificity" evidence="5">
    <location>
        <position position="144"/>
    </location>
</feature>
<evidence type="ECO:0000256" key="5">
    <source>
        <dbReference type="HAMAP-Rule" id="MF_00157"/>
    </source>
</evidence>
<feature type="binding site" evidence="5">
    <location>
        <position position="20"/>
    </location>
    <ligand>
        <name>Mg(2+)</name>
        <dbReference type="ChEBI" id="CHEBI:18420"/>
        <label>1</label>
        <note>catalytic</note>
    </ligand>
</feature>
<dbReference type="InterPro" id="IPR012337">
    <property type="entry name" value="RNaseH-like_sf"/>
</dbReference>
<dbReference type="EC" id="3.1.13.-" evidence="5"/>
<comment type="cofactor">
    <cofactor evidence="5">
        <name>Mg(2+)</name>
        <dbReference type="ChEBI" id="CHEBI:18420"/>
    </cofactor>
    <text evidence="5">Binds two Mg(2+) per subunit. The active form of the enzyme binds two Mg(2+) ions in its active site. The first Mg(2+) forms only one salt bridge with the protein.</text>
</comment>
<dbReference type="InterPro" id="IPR005987">
    <property type="entry name" value="RNase_T"/>
</dbReference>
<evidence type="ECO:0000256" key="4">
    <source>
        <dbReference type="ARBA" id="ARBA00022839"/>
    </source>
</evidence>
<dbReference type="GO" id="GO:0003676">
    <property type="term" value="F:nucleic acid binding"/>
    <property type="evidence" value="ECO:0007669"/>
    <property type="project" value="InterPro"/>
</dbReference>
<feature type="binding site" evidence="5">
    <location>
        <position position="22"/>
    </location>
    <ligand>
        <name>Mg(2+)</name>
        <dbReference type="ChEBI" id="CHEBI:18420"/>
        <label>2</label>
        <note>catalytic</note>
    </ligand>
</feature>
<evidence type="ECO:0000256" key="3">
    <source>
        <dbReference type="ARBA" id="ARBA00022801"/>
    </source>
</evidence>
<feature type="binding site" evidence="5">
    <location>
        <position position="184"/>
    </location>
    <ligand>
        <name>Mg(2+)</name>
        <dbReference type="ChEBI" id="CHEBI:18420"/>
        <label>2</label>
        <note>catalytic</note>
    </ligand>
</feature>
<dbReference type="AlphaFoldDB" id="A0A4V2G5J0"/>
<dbReference type="InterPro" id="IPR013520">
    <property type="entry name" value="Ribonucl_H"/>
</dbReference>
<dbReference type="GO" id="GO:0008033">
    <property type="term" value="P:tRNA processing"/>
    <property type="evidence" value="ECO:0007669"/>
    <property type="project" value="UniProtKB-KW"/>
</dbReference>
<keyword evidence="2 5" id="KW-0540">Nuclease</keyword>
<dbReference type="GO" id="GO:0016896">
    <property type="term" value="F:RNA exonuclease activity, producing 5'-phosphomonoesters"/>
    <property type="evidence" value="ECO:0007669"/>
    <property type="project" value="UniProtKB-UniRule"/>
</dbReference>